<evidence type="ECO:0000256" key="4">
    <source>
        <dbReference type="ARBA" id="ARBA00023040"/>
    </source>
</evidence>
<keyword evidence="7" id="KW-0807">Transducer</keyword>
<evidence type="ECO:0000256" key="2">
    <source>
        <dbReference type="ARBA" id="ARBA00022692"/>
    </source>
</evidence>
<dbReference type="Gene3D" id="1.20.1070.10">
    <property type="entry name" value="Rhodopsin 7-helix transmembrane proteins"/>
    <property type="match status" value="2"/>
</dbReference>
<keyword evidence="3 9" id="KW-1133">Transmembrane helix</keyword>
<feature type="region of interest" description="Disordered" evidence="8">
    <location>
        <begin position="362"/>
        <end position="406"/>
    </location>
</feature>
<keyword evidence="4" id="KW-0297">G-protein coupled receptor</keyword>
<comment type="subcellular location">
    <subcellularLocation>
        <location evidence="1">Membrane</location>
        <topology evidence="1">Multi-pass membrane protein</topology>
    </subcellularLocation>
</comment>
<evidence type="ECO:0000256" key="7">
    <source>
        <dbReference type="ARBA" id="ARBA00023224"/>
    </source>
</evidence>
<feature type="compositionally biased region" description="Low complexity" evidence="8">
    <location>
        <begin position="300"/>
        <end position="316"/>
    </location>
</feature>
<dbReference type="PRINTS" id="PR00237">
    <property type="entry name" value="GPCRRHODOPSN"/>
</dbReference>
<keyword evidence="5 9" id="KW-0472">Membrane</keyword>
<dbReference type="PROSITE" id="PS50262">
    <property type="entry name" value="G_PROTEIN_RECEP_F1_2"/>
    <property type="match status" value="1"/>
</dbReference>
<organism evidence="11 12">
    <name type="scientific">Pomacea canaliculata</name>
    <name type="common">Golden apple snail</name>
    <dbReference type="NCBI Taxonomy" id="400727"/>
    <lineage>
        <taxon>Eukaryota</taxon>
        <taxon>Metazoa</taxon>
        <taxon>Spiralia</taxon>
        <taxon>Lophotrochozoa</taxon>
        <taxon>Mollusca</taxon>
        <taxon>Gastropoda</taxon>
        <taxon>Caenogastropoda</taxon>
        <taxon>Architaenioglossa</taxon>
        <taxon>Ampullarioidea</taxon>
        <taxon>Ampullariidae</taxon>
        <taxon>Pomacea</taxon>
    </lineage>
</organism>
<evidence type="ECO:0000256" key="1">
    <source>
        <dbReference type="ARBA" id="ARBA00004141"/>
    </source>
</evidence>
<sequence length="504" mass="55479">MAFMKVAFGGDLLAPEITTAESFSSAIGQMLNSNFRPTDNIVTTTALYVNTSFEQVIDNEFFDELNKKMARSMLATLIYISLLMILGVVGNTMVFLVYYKRFKPSATRTYILVMSVFDLLGNVMSLPGEILDIRFSFTFDLPWLCRICRFINSFLTLVSAFVLVAVARDRYCKICRPLQKQATPRQIAVSVAVCIGVAVALTIPFAVLNGRHTIPTGVTNVTGVTCSIDDAFVSTPFPMVYNALMALAFIICVTIMVVSYVGVGRQLWQHRKRSKSITGQASLKTPGGWRKPSSTGDTTSSSKNESASSELPASSAHSEEISLDSLQAGGHQSSQQRRRAHFVPCFPQAEVQLLIVDGTDRNLRPINAKPSENRDSSVAAENRSTTPVQSQKSSSSFSQADVKQGKQIKRAKATSIKKIPKSTTMMMFVLTAVFIINYLPHLLIIIARAVSDDVGKGLVGWELNIYNIALRSYFFNCAVNSLVYSFCSARFRQECRSLVTGKGK</sequence>
<feature type="domain" description="G-protein coupled receptors family 1 profile" evidence="10">
    <location>
        <begin position="90"/>
        <end position="484"/>
    </location>
</feature>
<dbReference type="InterPro" id="IPR017452">
    <property type="entry name" value="GPCR_Rhodpsn_7TM"/>
</dbReference>
<protein>
    <recommendedName>
        <fullName evidence="10">G-protein coupled receptors family 1 profile domain-containing protein</fullName>
    </recommendedName>
</protein>
<evidence type="ECO:0000256" key="6">
    <source>
        <dbReference type="ARBA" id="ARBA00023170"/>
    </source>
</evidence>
<reference evidence="11 12" key="1">
    <citation type="submission" date="2018-04" db="EMBL/GenBank/DDBJ databases">
        <title>The genome of golden apple snail Pomacea canaliculata provides insight into stress tolerance and invasive adaptation.</title>
        <authorList>
            <person name="Liu C."/>
            <person name="Liu B."/>
            <person name="Ren Y."/>
            <person name="Zhang Y."/>
            <person name="Wang H."/>
            <person name="Li S."/>
            <person name="Jiang F."/>
            <person name="Yin L."/>
            <person name="Zhang G."/>
            <person name="Qian W."/>
            <person name="Fan W."/>
        </authorList>
    </citation>
    <scope>NUCLEOTIDE SEQUENCE [LARGE SCALE GENOMIC DNA]</scope>
    <source>
        <strain evidence="11">SZHN2017</strain>
        <tissue evidence="11">Muscle</tissue>
    </source>
</reference>
<dbReference type="EMBL" id="PZQS01000004">
    <property type="protein sequence ID" value="PVD31904.1"/>
    <property type="molecule type" value="Genomic_DNA"/>
</dbReference>
<dbReference type="Proteomes" id="UP000245119">
    <property type="component" value="Linkage Group LG4"/>
</dbReference>
<comment type="caution">
    <text evidence="11">The sequence shown here is derived from an EMBL/GenBank/DDBJ whole genome shotgun (WGS) entry which is preliminary data.</text>
</comment>
<evidence type="ECO:0000259" key="10">
    <source>
        <dbReference type="PROSITE" id="PS50262"/>
    </source>
</evidence>
<gene>
    <name evidence="11" type="ORF">C0Q70_07330</name>
</gene>
<dbReference type="Pfam" id="PF00001">
    <property type="entry name" value="7tm_1"/>
    <property type="match status" value="1"/>
</dbReference>
<feature type="transmembrane region" description="Helical" evidence="9">
    <location>
        <begin position="77"/>
        <end position="98"/>
    </location>
</feature>
<evidence type="ECO:0000256" key="9">
    <source>
        <dbReference type="SAM" id="Phobius"/>
    </source>
</evidence>
<keyword evidence="6" id="KW-0675">Receptor</keyword>
<feature type="transmembrane region" description="Helical" evidence="9">
    <location>
        <begin position="239"/>
        <end position="263"/>
    </location>
</feature>
<evidence type="ECO:0000313" key="12">
    <source>
        <dbReference type="Proteomes" id="UP000245119"/>
    </source>
</evidence>
<evidence type="ECO:0000256" key="5">
    <source>
        <dbReference type="ARBA" id="ARBA00023136"/>
    </source>
</evidence>
<dbReference type="PANTHER" id="PTHR24243:SF208">
    <property type="entry name" value="PYROKININ-1 RECEPTOR"/>
    <property type="match status" value="1"/>
</dbReference>
<feature type="transmembrane region" description="Helical" evidence="9">
    <location>
        <begin position="470"/>
        <end position="487"/>
    </location>
</feature>
<feature type="transmembrane region" description="Helical" evidence="9">
    <location>
        <begin position="150"/>
        <end position="167"/>
    </location>
</feature>
<dbReference type="GO" id="GO:0004930">
    <property type="term" value="F:G protein-coupled receptor activity"/>
    <property type="evidence" value="ECO:0007669"/>
    <property type="project" value="UniProtKB-KW"/>
</dbReference>
<dbReference type="InterPro" id="IPR000276">
    <property type="entry name" value="GPCR_Rhodpsn"/>
</dbReference>
<keyword evidence="2 9" id="KW-0812">Transmembrane</keyword>
<dbReference type="GO" id="GO:0016020">
    <property type="term" value="C:membrane"/>
    <property type="evidence" value="ECO:0007669"/>
    <property type="project" value="UniProtKB-SubCell"/>
</dbReference>
<dbReference type="CDD" id="cd00637">
    <property type="entry name" value="7tm_classA_rhodopsin-like"/>
    <property type="match status" value="1"/>
</dbReference>
<proteinExistence type="predicted"/>
<evidence type="ECO:0000256" key="8">
    <source>
        <dbReference type="SAM" id="MobiDB-lite"/>
    </source>
</evidence>
<dbReference type="OrthoDB" id="6161389at2759"/>
<dbReference type="AlphaFoldDB" id="A0A2T7PER4"/>
<evidence type="ECO:0000256" key="3">
    <source>
        <dbReference type="ARBA" id="ARBA00022989"/>
    </source>
</evidence>
<feature type="transmembrane region" description="Helical" evidence="9">
    <location>
        <begin position="427"/>
        <end position="450"/>
    </location>
</feature>
<feature type="compositionally biased region" description="Low complexity" evidence="8">
    <location>
        <begin position="389"/>
        <end position="399"/>
    </location>
</feature>
<name>A0A2T7PER4_POMCA</name>
<feature type="transmembrane region" description="Helical" evidence="9">
    <location>
        <begin position="110"/>
        <end position="130"/>
    </location>
</feature>
<dbReference type="SUPFAM" id="SSF81321">
    <property type="entry name" value="Family A G protein-coupled receptor-like"/>
    <property type="match status" value="1"/>
</dbReference>
<evidence type="ECO:0000313" key="11">
    <source>
        <dbReference type="EMBL" id="PVD31904.1"/>
    </source>
</evidence>
<feature type="transmembrane region" description="Helical" evidence="9">
    <location>
        <begin position="187"/>
        <end position="207"/>
    </location>
</feature>
<keyword evidence="12" id="KW-1185">Reference proteome</keyword>
<accession>A0A2T7PER4</accession>
<feature type="region of interest" description="Disordered" evidence="8">
    <location>
        <begin position="275"/>
        <end position="319"/>
    </location>
</feature>
<dbReference type="PANTHER" id="PTHR24243">
    <property type="entry name" value="G-PROTEIN COUPLED RECEPTOR"/>
    <property type="match status" value="1"/>
</dbReference>